<gene>
    <name evidence="1" type="ORF">H4W31_004367</name>
</gene>
<protein>
    <submittedName>
        <fullName evidence="1">Uncharacterized protein</fullName>
    </submittedName>
</protein>
<comment type="caution">
    <text evidence="1">The sequence shown here is derived from an EMBL/GenBank/DDBJ whole genome shotgun (WGS) entry which is preliminary data.</text>
</comment>
<evidence type="ECO:0000313" key="2">
    <source>
        <dbReference type="Proteomes" id="UP000649753"/>
    </source>
</evidence>
<organism evidence="1 2">
    <name type="scientific">Plantactinospora soyae</name>
    <dbReference type="NCBI Taxonomy" id="1544732"/>
    <lineage>
        <taxon>Bacteria</taxon>
        <taxon>Bacillati</taxon>
        <taxon>Actinomycetota</taxon>
        <taxon>Actinomycetes</taxon>
        <taxon>Micromonosporales</taxon>
        <taxon>Micromonosporaceae</taxon>
        <taxon>Plantactinospora</taxon>
    </lineage>
</organism>
<keyword evidence="2" id="KW-1185">Reference proteome</keyword>
<dbReference type="AlphaFoldDB" id="A0A927R6S0"/>
<dbReference type="RefSeq" id="WP_192768327.1">
    <property type="nucleotide sequence ID" value="NZ_JADBEB010000001.1"/>
</dbReference>
<dbReference type="EMBL" id="JADBEB010000001">
    <property type="protein sequence ID" value="MBE1488729.1"/>
    <property type="molecule type" value="Genomic_DNA"/>
</dbReference>
<reference evidence="1" key="1">
    <citation type="submission" date="2020-10" db="EMBL/GenBank/DDBJ databases">
        <title>Sequencing the genomes of 1000 actinobacteria strains.</title>
        <authorList>
            <person name="Klenk H.-P."/>
        </authorList>
    </citation>
    <scope>NUCLEOTIDE SEQUENCE</scope>
    <source>
        <strain evidence="1">DSM 46832</strain>
    </source>
</reference>
<evidence type="ECO:0000313" key="1">
    <source>
        <dbReference type="EMBL" id="MBE1488729.1"/>
    </source>
</evidence>
<accession>A0A927R6S0</accession>
<proteinExistence type="predicted"/>
<name>A0A927R6S0_9ACTN</name>
<sequence>MEERRLIVLGAVGRTGDGAQARSRAARRRIREILAVRRADAAAGLRTGTPDGYGPAAA</sequence>
<dbReference type="Proteomes" id="UP000649753">
    <property type="component" value="Unassembled WGS sequence"/>
</dbReference>